<dbReference type="SMART" id="SM00336">
    <property type="entry name" value="BBOX"/>
    <property type="match status" value="2"/>
</dbReference>
<dbReference type="InterPro" id="IPR011042">
    <property type="entry name" value="6-blade_b-propeller_TolB-like"/>
</dbReference>
<dbReference type="InterPro" id="IPR000315">
    <property type="entry name" value="Znf_B-box"/>
</dbReference>
<dbReference type="PROSITE" id="PS50119">
    <property type="entry name" value="ZF_BBOX"/>
    <property type="match status" value="2"/>
</dbReference>
<dbReference type="OrthoDB" id="6108862at2759"/>
<evidence type="ECO:0000313" key="6">
    <source>
        <dbReference type="Proteomes" id="UP000828390"/>
    </source>
</evidence>
<dbReference type="Pfam" id="PF01436">
    <property type="entry name" value="NHL"/>
    <property type="match status" value="1"/>
</dbReference>
<dbReference type="Proteomes" id="UP000828390">
    <property type="component" value="Unassembled WGS sequence"/>
</dbReference>
<dbReference type="PROSITE" id="PS51125">
    <property type="entry name" value="NHL"/>
    <property type="match status" value="1"/>
</dbReference>
<dbReference type="Gene3D" id="3.30.160.60">
    <property type="entry name" value="Classic Zinc Finger"/>
    <property type="match status" value="1"/>
</dbReference>
<dbReference type="Gene3D" id="2.120.10.30">
    <property type="entry name" value="TolB, C-terminal domain"/>
    <property type="match status" value="1"/>
</dbReference>
<sequence length="565" mass="64040">MATFSQSTVEKGSDMVQDFLCSTCKDRKLEKSAEYYCETCVQFYCGNCIHVHGQLFTEHSPHGRGDMKKWPVAKKVEDFLLKCDVHKEENMEMFCKDHSQLCCRKCDIISHRKCQTVILLSDLVKTSPTDLKQVSVTIHSTLAELMELQNNQESSIRSVQSSFEEQLHKIQESREKIIAALSMLEKKTLTEMKDKLTQLQALLKGDRDECATFRDEFKQLRDAIQDVSDKGKQELSFIASFKCKDKIQQFEKYRKKNLSQKESSITFQPNNEIVQYLSSLSGLGMIEHSSQPLTVRGNPDQVIRIDGKSEYDVRLRGDSSKESKCCIRDICVLPSGQILIADSENQKIKLLNQQFQVVSHCNLSDQPRDMCQITPSEVGVTYGSNIHFIKVNNSQLWKVRKLQVRHDCEGITYHEGDLLVTTGTALYKYWLTGKLVRKLHQDISNINTVWRCAVSRTGDRLYITNSSQSKLITLTMDGSVLATFEDPDLISPTVVHVTPAGQVLVCGEGSSTILQVDSMGTRKLATLATDRDGLKTPYSVCYNSNTASIIVGMWRNDMILVYKVE</sequence>
<dbReference type="InterPro" id="IPR001258">
    <property type="entry name" value="NHL_repeat"/>
</dbReference>
<reference evidence="5" key="1">
    <citation type="journal article" date="2019" name="bioRxiv">
        <title>The Genome of the Zebra Mussel, Dreissena polymorpha: A Resource for Invasive Species Research.</title>
        <authorList>
            <person name="McCartney M.A."/>
            <person name="Auch B."/>
            <person name="Kono T."/>
            <person name="Mallez S."/>
            <person name="Zhang Y."/>
            <person name="Obille A."/>
            <person name="Becker A."/>
            <person name="Abrahante J.E."/>
            <person name="Garbe J."/>
            <person name="Badalamenti J.P."/>
            <person name="Herman A."/>
            <person name="Mangelson H."/>
            <person name="Liachko I."/>
            <person name="Sullivan S."/>
            <person name="Sone E.D."/>
            <person name="Koren S."/>
            <person name="Silverstein K.A.T."/>
            <person name="Beckman K.B."/>
            <person name="Gohl D.M."/>
        </authorList>
    </citation>
    <scope>NUCLEOTIDE SEQUENCE</scope>
    <source>
        <strain evidence="5">Duluth1</strain>
        <tissue evidence="5">Whole animal</tissue>
    </source>
</reference>
<gene>
    <name evidence="5" type="ORF">DPMN_077853</name>
</gene>
<organism evidence="5 6">
    <name type="scientific">Dreissena polymorpha</name>
    <name type="common">Zebra mussel</name>
    <name type="synonym">Mytilus polymorpha</name>
    <dbReference type="NCBI Taxonomy" id="45954"/>
    <lineage>
        <taxon>Eukaryota</taxon>
        <taxon>Metazoa</taxon>
        <taxon>Spiralia</taxon>
        <taxon>Lophotrochozoa</taxon>
        <taxon>Mollusca</taxon>
        <taxon>Bivalvia</taxon>
        <taxon>Autobranchia</taxon>
        <taxon>Heteroconchia</taxon>
        <taxon>Euheterodonta</taxon>
        <taxon>Imparidentia</taxon>
        <taxon>Neoheterodontei</taxon>
        <taxon>Myida</taxon>
        <taxon>Dreissenoidea</taxon>
        <taxon>Dreissenidae</taxon>
        <taxon>Dreissena</taxon>
    </lineage>
</organism>
<dbReference type="EMBL" id="JAIWYP010000015">
    <property type="protein sequence ID" value="KAH3702827.1"/>
    <property type="molecule type" value="Genomic_DNA"/>
</dbReference>
<evidence type="ECO:0000256" key="2">
    <source>
        <dbReference type="PROSITE-ProRule" id="PRU00024"/>
    </source>
</evidence>
<keyword evidence="2" id="KW-0479">Metal-binding</keyword>
<accession>A0A9D4BRP7</accession>
<reference evidence="5" key="2">
    <citation type="submission" date="2020-11" db="EMBL/GenBank/DDBJ databases">
        <authorList>
            <person name="McCartney M.A."/>
            <person name="Auch B."/>
            <person name="Kono T."/>
            <person name="Mallez S."/>
            <person name="Becker A."/>
            <person name="Gohl D.M."/>
            <person name="Silverstein K.A.T."/>
            <person name="Koren S."/>
            <person name="Bechman K.B."/>
            <person name="Herman A."/>
            <person name="Abrahante J.E."/>
            <person name="Garbe J."/>
        </authorList>
    </citation>
    <scope>NUCLEOTIDE SEQUENCE</scope>
    <source>
        <strain evidence="5">Duluth1</strain>
        <tissue evidence="5">Whole animal</tissue>
    </source>
</reference>
<dbReference type="SUPFAM" id="SSF101898">
    <property type="entry name" value="NHL repeat"/>
    <property type="match status" value="1"/>
</dbReference>
<feature type="domain" description="B box-type" evidence="4">
    <location>
        <begin position="78"/>
        <end position="119"/>
    </location>
</feature>
<comment type="caution">
    <text evidence="5">The sequence shown here is derived from an EMBL/GenBank/DDBJ whole genome shotgun (WGS) entry which is preliminary data.</text>
</comment>
<dbReference type="GO" id="GO:0008270">
    <property type="term" value="F:zinc ion binding"/>
    <property type="evidence" value="ECO:0007669"/>
    <property type="project" value="UniProtKB-KW"/>
</dbReference>
<feature type="domain" description="B box-type" evidence="4">
    <location>
        <begin position="16"/>
        <end position="60"/>
    </location>
</feature>
<keyword evidence="1" id="KW-0677">Repeat</keyword>
<evidence type="ECO:0000256" key="1">
    <source>
        <dbReference type="ARBA" id="ARBA00022737"/>
    </source>
</evidence>
<protein>
    <recommendedName>
        <fullName evidence="4">B box-type domain-containing protein</fullName>
    </recommendedName>
</protein>
<dbReference type="CDD" id="cd19756">
    <property type="entry name" value="Bbox2"/>
    <property type="match status" value="1"/>
</dbReference>
<dbReference type="PANTHER" id="PTHR25462:SF296">
    <property type="entry name" value="MEIOTIC P26, ISOFORM F"/>
    <property type="match status" value="1"/>
</dbReference>
<name>A0A9D4BRP7_DREPO</name>
<evidence type="ECO:0000313" key="5">
    <source>
        <dbReference type="EMBL" id="KAH3702827.1"/>
    </source>
</evidence>
<feature type="repeat" description="NHL" evidence="3">
    <location>
        <begin position="325"/>
        <end position="354"/>
    </location>
</feature>
<dbReference type="Pfam" id="PF00643">
    <property type="entry name" value="zf-B_box"/>
    <property type="match status" value="1"/>
</dbReference>
<evidence type="ECO:0000259" key="4">
    <source>
        <dbReference type="PROSITE" id="PS50119"/>
    </source>
</evidence>
<proteinExistence type="predicted"/>
<dbReference type="PANTHER" id="PTHR25462">
    <property type="entry name" value="BONUS, ISOFORM C-RELATED"/>
    <property type="match status" value="1"/>
</dbReference>
<keyword evidence="6" id="KW-1185">Reference proteome</keyword>
<keyword evidence="2" id="KW-0862">Zinc</keyword>
<dbReference type="SUPFAM" id="SSF57845">
    <property type="entry name" value="B-box zinc-binding domain"/>
    <property type="match status" value="1"/>
</dbReference>
<evidence type="ECO:0000256" key="3">
    <source>
        <dbReference type="PROSITE-ProRule" id="PRU00504"/>
    </source>
</evidence>
<keyword evidence="2" id="KW-0863">Zinc-finger</keyword>
<dbReference type="AlphaFoldDB" id="A0A9D4BRP7"/>
<dbReference type="InterPro" id="IPR047153">
    <property type="entry name" value="TRIM45/56/19-like"/>
</dbReference>
<dbReference type="CDD" id="cd19757">
    <property type="entry name" value="Bbox1"/>
    <property type="match status" value="1"/>
</dbReference>